<evidence type="ECO:0000313" key="2">
    <source>
        <dbReference type="Proteomes" id="UP000646365"/>
    </source>
</evidence>
<dbReference type="AlphaFoldDB" id="A0A8J2YWB4"/>
<reference evidence="1" key="2">
    <citation type="submission" date="2020-09" db="EMBL/GenBank/DDBJ databases">
        <authorList>
            <person name="Sun Q."/>
            <person name="Zhou Y."/>
        </authorList>
    </citation>
    <scope>NUCLEOTIDE SEQUENCE</scope>
    <source>
        <strain evidence="1">CGMCC 1.15725</strain>
    </source>
</reference>
<proteinExistence type="predicted"/>
<sequence length="69" mass="7384">MTRLLTLGQCAERGLQIEVLCTGCLRRKTVSAGTLLAKFGPDIVPPNLNGRLKCAVCSSNRCQVRALAP</sequence>
<comment type="caution">
    <text evidence="1">The sequence shown here is derived from an EMBL/GenBank/DDBJ whole genome shotgun (WGS) entry which is preliminary data.</text>
</comment>
<name>A0A8J2YWB4_9PROT</name>
<gene>
    <name evidence="1" type="ORF">GCM10011611_41780</name>
</gene>
<dbReference type="Proteomes" id="UP000646365">
    <property type="component" value="Unassembled WGS sequence"/>
</dbReference>
<accession>A0A8J2YWB4</accession>
<evidence type="ECO:0000313" key="1">
    <source>
        <dbReference type="EMBL" id="GGF31276.1"/>
    </source>
</evidence>
<protein>
    <submittedName>
        <fullName evidence="1">Uncharacterized protein</fullName>
    </submittedName>
</protein>
<reference evidence="1" key="1">
    <citation type="journal article" date="2014" name="Int. J. Syst. Evol. Microbiol.">
        <title>Complete genome sequence of Corynebacterium casei LMG S-19264T (=DSM 44701T), isolated from a smear-ripened cheese.</title>
        <authorList>
            <consortium name="US DOE Joint Genome Institute (JGI-PGF)"/>
            <person name="Walter F."/>
            <person name="Albersmeier A."/>
            <person name="Kalinowski J."/>
            <person name="Ruckert C."/>
        </authorList>
    </citation>
    <scope>NUCLEOTIDE SEQUENCE</scope>
    <source>
        <strain evidence="1">CGMCC 1.15725</strain>
    </source>
</reference>
<dbReference type="RefSeq" id="WP_189049373.1">
    <property type="nucleotide sequence ID" value="NZ_BMJQ01000011.1"/>
</dbReference>
<organism evidence="1 2">
    <name type="scientific">Aliidongia dinghuensis</name>
    <dbReference type="NCBI Taxonomy" id="1867774"/>
    <lineage>
        <taxon>Bacteria</taxon>
        <taxon>Pseudomonadati</taxon>
        <taxon>Pseudomonadota</taxon>
        <taxon>Alphaproteobacteria</taxon>
        <taxon>Rhodospirillales</taxon>
        <taxon>Dongiaceae</taxon>
        <taxon>Aliidongia</taxon>
    </lineage>
</organism>
<keyword evidence="2" id="KW-1185">Reference proteome</keyword>
<dbReference type="EMBL" id="BMJQ01000011">
    <property type="protein sequence ID" value="GGF31276.1"/>
    <property type="molecule type" value="Genomic_DNA"/>
</dbReference>